<reference evidence="3" key="1">
    <citation type="submission" date="2020-04" db="EMBL/GenBank/DDBJ databases">
        <authorList>
            <person name="Chiriac C."/>
            <person name="Salcher M."/>
            <person name="Ghai R."/>
            <person name="Kavagutti S V."/>
        </authorList>
    </citation>
    <scope>NUCLEOTIDE SEQUENCE</scope>
</reference>
<dbReference type="InterPro" id="IPR046284">
    <property type="entry name" value="DUF6321"/>
</dbReference>
<proteinExistence type="predicted"/>
<gene>
    <name evidence="3" type="ORF">UFOVP776_24</name>
</gene>
<feature type="domain" description="DUF6321" evidence="2">
    <location>
        <begin position="23"/>
        <end position="87"/>
    </location>
</feature>
<protein>
    <recommendedName>
        <fullName evidence="2">DUF6321 domain-containing protein</fullName>
    </recommendedName>
</protein>
<sequence>MKHDKPIPHKTTGKGKTYNPTEKGAGMTAKGRAEYNAKNNANLKPPAPNPKTKADQGRKDSFCARMEGVVKNAKGPAERAKASLKNWNC</sequence>
<feature type="region of interest" description="Disordered" evidence="1">
    <location>
        <begin position="1"/>
        <end position="59"/>
    </location>
</feature>
<dbReference type="EMBL" id="LR796724">
    <property type="protein sequence ID" value="CAB4161749.1"/>
    <property type="molecule type" value="Genomic_DNA"/>
</dbReference>
<accession>A0A6J5NQV2</accession>
<organism evidence="3">
    <name type="scientific">uncultured Caudovirales phage</name>
    <dbReference type="NCBI Taxonomy" id="2100421"/>
    <lineage>
        <taxon>Viruses</taxon>
        <taxon>Duplodnaviria</taxon>
        <taxon>Heunggongvirae</taxon>
        <taxon>Uroviricota</taxon>
        <taxon>Caudoviricetes</taxon>
        <taxon>Peduoviridae</taxon>
        <taxon>Maltschvirus</taxon>
        <taxon>Maltschvirus maltsch</taxon>
    </lineage>
</organism>
<dbReference type="Pfam" id="PF19846">
    <property type="entry name" value="DUF6321"/>
    <property type="match status" value="1"/>
</dbReference>
<evidence type="ECO:0000313" key="3">
    <source>
        <dbReference type="EMBL" id="CAB4161749.1"/>
    </source>
</evidence>
<evidence type="ECO:0000256" key="1">
    <source>
        <dbReference type="SAM" id="MobiDB-lite"/>
    </source>
</evidence>
<name>A0A6J5NQV2_9CAUD</name>
<evidence type="ECO:0000259" key="2">
    <source>
        <dbReference type="Pfam" id="PF19846"/>
    </source>
</evidence>